<dbReference type="AlphaFoldDB" id="A0A917IZ20"/>
<gene>
    <name evidence="1" type="ORF">GCM10011379_28220</name>
</gene>
<organism evidence="1 2">
    <name type="scientific">Filimonas zeae</name>
    <dbReference type="NCBI Taxonomy" id="1737353"/>
    <lineage>
        <taxon>Bacteria</taxon>
        <taxon>Pseudomonadati</taxon>
        <taxon>Bacteroidota</taxon>
        <taxon>Chitinophagia</taxon>
        <taxon>Chitinophagales</taxon>
        <taxon>Chitinophagaceae</taxon>
        <taxon>Filimonas</taxon>
    </lineage>
</organism>
<accession>A0A917IZ20</accession>
<sequence length="66" mass="8076">MTSQNFNNVMALSWEIQRNKKYKRSRALLCAWAIYLNEDIMVFRLVRKHRHRQNIANPQRLTLFKN</sequence>
<name>A0A917IZ20_9BACT</name>
<protein>
    <submittedName>
        <fullName evidence="1">Uncharacterized protein</fullName>
    </submittedName>
</protein>
<dbReference type="RefSeq" id="WP_188953288.1">
    <property type="nucleotide sequence ID" value="NZ_BMIB01000003.1"/>
</dbReference>
<reference evidence="1" key="1">
    <citation type="journal article" date="2014" name="Int. J. Syst. Evol. Microbiol.">
        <title>Complete genome sequence of Corynebacterium casei LMG S-19264T (=DSM 44701T), isolated from a smear-ripened cheese.</title>
        <authorList>
            <consortium name="US DOE Joint Genome Institute (JGI-PGF)"/>
            <person name="Walter F."/>
            <person name="Albersmeier A."/>
            <person name="Kalinowski J."/>
            <person name="Ruckert C."/>
        </authorList>
    </citation>
    <scope>NUCLEOTIDE SEQUENCE</scope>
    <source>
        <strain evidence="1">CGMCC 1.15290</strain>
    </source>
</reference>
<evidence type="ECO:0000313" key="1">
    <source>
        <dbReference type="EMBL" id="GGH70198.1"/>
    </source>
</evidence>
<keyword evidence="2" id="KW-1185">Reference proteome</keyword>
<comment type="caution">
    <text evidence="1">The sequence shown here is derived from an EMBL/GenBank/DDBJ whole genome shotgun (WGS) entry which is preliminary data.</text>
</comment>
<reference evidence="1" key="2">
    <citation type="submission" date="2020-09" db="EMBL/GenBank/DDBJ databases">
        <authorList>
            <person name="Sun Q."/>
            <person name="Zhou Y."/>
        </authorList>
    </citation>
    <scope>NUCLEOTIDE SEQUENCE</scope>
    <source>
        <strain evidence="1">CGMCC 1.15290</strain>
    </source>
</reference>
<dbReference type="EMBL" id="BMIB01000003">
    <property type="protein sequence ID" value="GGH70198.1"/>
    <property type="molecule type" value="Genomic_DNA"/>
</dbReference>
<dbReference type="Proteomes" id="UP000627292">
    <property type="component" value="Unassembled WGS sequence"/>
</dbReference>
<evidence type="ECO:0000313" key="2">
    <source>
        <dbReference type="Proteomes" id="UP000627292"/>
    </source>
</evidence>
<proteinExistence type="predicted"/>